<keyword evidence="6" id="KW-1185">Reference proteome</keyword>
<protein>
    <submittedName>
        <fullName evidence="5">Tryptophan-rich antigen</fullName>
    </submittedName>
</protein>
<evidence type="ECO:0000259" key="4">
    <source>
        <dbReference type="Pfam" id="PF12319"/>
    </source>
</evidence>
<feature type="region of interest" description="Disordered" evidence="2">
    <location>
        <begin position="1"/>
        <end position="27"/>
    </location>
</feature>
<dbReference type="AlphaFoldDB" id="A0A1Y1JAP4"/>
<feature type="coiled-coil region" evidence="1">
    <location>
        <begin position="98"/>
        <end position="125"/>
    </location>
</feature>
<evidence type="ECO:0000313" key="6">
    <source>
        <dbReference type="Proteomes" id="UP000195521"/>
    </source>
</evidence>
<dbReference type="OrthoDB" id="380588at2759"/>
<feature type="domain" description="Tryptophan/threonine-rich plasmodium antigen C-terminal" evidence="4">
    <location>
        <begin position="93"/>
        <end position="308"/>
    </location>
</feature>
<gene>
    <name evidence="5" type="ORF">PGO_050100</name>
</gene>
<comment type="caution">
    <text evidence="5">The sequence shown here is derived from an EMBL/GenBank/DDBJ whole genome shotgun (WGS) entry which is preliminary data.</text>
</comment>
<dbReference type="Pfam" id="PF12319">
    <property type="entry name" value="TryThrA_C"/>
    <property type="match status" value="1"/>
</dbReference>
<dbReference type="Proteomes" id="UP000195521">
    <property type="component" value="Unassembled WGS sequence"/>
</dbReference>
<reference evidence="6" key="1">
    <citation type="submission" date="2017-04" db="EMBL/GenBank/DDBJ databases">
        <title>Plasmodium gonderi genome.</title>
        <authorList>
            <person name="Arisue N."/>
            <person name="Honma H."/>
            <person name="Kawai S."/>
            <person name="Tougan T."/>
            <person name="Tanabe K."/>
            <person name="Horii T."/>
        </authorList>
    </citation>
    <scope>NUCLEOTIDE SEQUENCE [LARGE SCALE GENOMIC DNA]</scope>
    <source>
        <strain evidence="6">ATCC 30045</strain>
    </source>
</reference>
<dbReference type="RefSeq" id="XP_028542190.1">
    <property type="nucleotide sequence ID" value="XM_028686389.1"/>
</dbReference>
<keyword evidence="3" id="KW-0812">Transmembrane</keyword>
<evidence type="ECO:0000256" key="2">
    <source>
        <dbReference type="SAM" id="MobiDB-lite"/>
    </source>
</evidence>
<dbReference type="InterPro" id="IPR022089">
    <property type="entry name" value="Plasmodium-antigen_C"/>
</dbReference>
<organism evidence="5 6">
    <name type="scientific">Plasmodium gonderi</name>
    <dbReference type="NCBI Taxonomy" id="77519"/>
    <lineage>
        <taxon>Eukaryota</taxon>
        <taxon>Sar</taxon>
        <taxon>Alveolata</taxon>
        <taxon>Apicomplexa</taxon>
        <taxon>Aconoidasida</taxon>
        <taxon>Haemosporida</taxon>
        <taxon>Plasmodiidae</taxon>
        <taxon>Plasmodium</taxon>
        <taxon>Plasmodium (Plasmodium)</taxon>
    </lineage>
</organism>
<name>A0A1Y1JAP4_PLAGO</name>
<dbReference type="EMBL" id="BDQF01000005">
    <property type="protein sequence ID" value="GAW79601.1"/>
    <property type="molecule type" value="Genomic_DNA"/>
</dbReference>
<sequence length="321" mass="38820">MELKKNNKLLTHNSSSTGITSNANRNHKMSNKVSTPLILHLSIAIFVLACALLVNVASAASASKQNSNNFVSPLLVGFGALSVEESEEFKRMAWNNWMLRLEAEWKELQESIEELKEKCLEEKESEFSDWLSSLQNKWYHYNKAMLKEYKCNVMENSSNWNDAQWENWVKNEGLKIIEEQWKTWIKKQDEQIRDLTLHKWIQWKNDKIRSWLLCEWKSEEDFYWTNWERSSTAKWLQEAEKAHWMKWKERINRESEQWENWVQMKESIYINEKWAKWAQWKNNKKHLFNKWSASLIYKWTLKKQWKVWIKEANNTTTMNDI</sequence>
<feature type="compositionally biased region" description="Polar residues" evidence="2">
    <location>
        <begin position="8"/>
        <end position="24"/>
    </location>
</feature>
<dbReference type="GeneID" id="39746312"/>
<keyword evidence="3" id="KW-0472">Membrane</keyword>
<proteinExistence type="predicted"/>
<keyword evidence="3" id="KW-1133">Transmembrane helix</keyword>
<evidence type="ECO:0000256" key="1">
    <source>
        <dbReference type="SAM" id="Coils"/>
    </source>
</evidence>
<dbReference type="OMA" id="EFKRMAW"/>
<keyword evidence="1" id="KW-0175">Coiled coil</keyword>
<accession>A0A1Y1JAP4</accession>
<evidence type="ECO:0000256" key="3">
    <source>
        <dbReference type="SAM" id="Phobius"/>
    </source>
</evidence>
<evidence type="ECO:0000313" key="5">
    <source>
        <dbReference type="EMBL" id="GAW79601.1"/>
    </source>
</evidence>
<feature type="transmembrane region" description="Helical" evidence="3">
    <location>
        <begin position="37"/>
        <end position="60"/>
    </location>
</feature>